<reference evidence="3" key="1">
    <citation type="journal article" date="2019" name="Int. J. Syst. Evol. Microbiol.">
        <title>The Global Catalogue of Microorganisms (GCM) 10K type strain sequencing project: providing services to taxonomists for standard genome sequencing and annotation.</title>
        <authorList>
            <consortium name="The Broad Institute Genomics Platform"/>
            <consortium name="The Broad Institute Genome Sequencing Center for Infectious Disease"/>
            <person name="Wu L."/>
            <person name="Ma J."/>
        </authorList>
    </citation>
    <scope>NUCLEOTIDE SEQUENCE [LARGE SCALE GENOMIC DNA]</scope>
    <source>
        <strain evidence="3">JCM 4816</strain>
    </source>
</reference>
<evidence type="ECO:0000313" key="2">
    <source>
        <dbReference type="EMBL" id="MFC5907991.1"/>
    </source>
</evidence>
<dbReference type="Proteomes" id="UP001596174">
    <property type="component" value="Unassembled WGS sequence"/>
</dbReference>
<comment type="caution">
    <text evidence="2">The sequence shown here is derived from an EMBL/GenBank/DDBJ whole genome shotgun (WGS) entry which is preliminary data.</text>
</comment>
<dbReference type="Pfam" id="PF19593">
    <property type="entry name" value="DUF6098"/>
    <property type="match status" value="1"/>
</dbReference>
<proteinExistence type="predicted"/>
<gene>
    <name evidence="2" type="ORF">ACFP3V_12300</name>
</gene>
<dbReference type="InterPro" id="IPR046080">
    <property type="entry name" value="DUF6098"/>
</dbReference>
<sequence>MPAERLPTLDSLDALAELLDRQQGLPERLYVRWSRGPEADLRRGPSSTDELTGAPMPGLSANPLAVEDWWGDRPVGLWVARRLHDYSHLRHEKGPDVRPWVLRGRVAGHGPDNEALLGDVEPVAWVSDAVIAEAEQVVAGQDERWGPLSRWH</sequence>
<dbReference type="EMBL" id="JBHSQJ010000047">
    <property type="protein sequence ID" value="MFC5907991.1"/>
    <property type="molecule type" value="Genomic_DNA"/>
</dbReference>
<accession>A0ABW1G2B9</accession>
<name>A0ABW1G2B9_9ACTN</name>
<feature type="region of interest" description="Disordered" evidence="1">
    <location>
        <begin position="38"/>
        <end position="58"/>
    </location>
</feature>
<organism evidence="2 3">
    <name type="scientific">Streptacidiphilus monticola</name>
    <dbReference type="NCBI Taxonomy" id="2161674"/>
    <lineage>
        <taxon>Bacteria</taxon>
        <taxon>Bacillati</taxon>
        <taxon>Actinomycetota</taxon>
        <taxon>Actinomycetes</taxon>
        <taxon>Kitasatosporales</taxon>
        <taxon>Streptomycetaceae</taxon>
        <taxon>Streptacidiphilus</taxon>
    </lineage>
</organism>
<keyword evidence="3" id="KW-1185">Reference proteome</keyword>
<evidence type="ECO:0000256" key="1">
    <source>
        <dbReference type="SAM" id="MobiDB-lite"/>
    </source>
</evidence>
<evidence type="ECO:0000313" key="3">
    <source>
        <dbReference type="Proteomes" id="UP001596174"/>
    </source>
</evidence>
<dbReference type="RefSeq" id="WP_380582963.1">
    <property type="nucleotide sequence ID" value="NZ_JBHSQJ010000047.1"/>
</dbReference>
<protein>
    <submittedName>
        <fullName evidence="2">DUF6098 family protein</fullName>
    </submittedName>
</protein>